<dbReference type="InterPro" id="IPR004045">
    <property type="entry name" value="Glutathione_S-Trfase_N"/>
</dbReference>
<dbReference type="InterPro" id="IPR010987">
    <property type="entry name" value="Glutathione-S-Trfase_C-like"/>
</dbReference>
<dbReference type="SFLD" id="SFLDS00019">
    <property type="entry name" value="Glutathione_Transferase_(cytos"/>
    <property type="match status" value="1"/>
</dbReference>
<comment type="similarity">
    <text evidence="1 2">Belongs to the GST superfamily.</text>
</comment>
<dbReference type="SFLD" id="SFLDG01151">
    <property type="entry name" value="Main.2:_Nu-like"/>
    <property type="match status" value="1"/>
</dbReference>
<dbReference type="Pfam" id="PF02798">
    <property type="entry name" value="GST_N"/>
    <property type="match status" value="1"/>
</dbReference>
<dbReference type="AlphaFoldDB" id="A0A3F3PUS6"/>
<evidence type="ECO:0000256" key="1">
    <source>
        <dbReference type="ARBA" id="ARBA00007409"/>
    </source>
</evidence>
<evidence type="ECO:0000256" key="2">
    <source>
        <dbReference type="RuleBase" id="RU003494"/>
    </source>
</evidence>
<accession>A0A3F3PUS6</accession>
<proteinExistence type="inferred from homology"/>
<dbReference type="SFLD" id="SFLDG00358">
    <property type="entry name" value="Main_(cytGST)"/>
    <property type="match status" value="1"/>
</dbReference>
<name>A0A3F3PUS6_9EURO</name>
<feature type="domain" description="GST C-terminal" evidence="4">
    <location>
        <begin position="163"/>
        <end position="289"/>
    </location>
</feature>
<dbReference type="InterPro" id="IPR036282">
    <property type="entry name" value="Glutathione-S-Trfase_C_sf"/>
</dbReference>
<dbReference type="InterPro" id="IPR036249">
    <property type="entry name" value="Thioredoxin-like_sf"/>
</dbReference>
<dbReference type="CDD" id="cd10291">
    <property type="entry name" value="GST_C_YfcG_like"/>
    <property type="match status" value="1"/>
</dbReference>
<evidence type="ECO:0000259" key="4">
    <source>
        <dbReference type="PROSITE" id="PS50405"/>
    </source>
</evidence>
<protein>
    <submittedName>
        <fullName evidence="5">Glutathione S-transferase</fullName>
    </submittedName>
</protein>
<evidence type="ECO:0000313" key="6">
    <source>
        <dbReference type="Proteomes" id="UP000253729"/>
    </source>
</evidence>
<dbReference type="SUPFAM" id="SSF47616">
    <property type="entry name" value="GST C-terminal domain-like"/>
    <property type="match status" value="1"/>
</dbReference>
<dbReference type="PROSITE" id="PS50405">
    <property type="entry name" value="GST_CTER"/>
    <property type="match status" value="1"/>
</dbReference>
<keyword evidence="5" id="KW-0808">Transferase</keyword>
<dbReference type="PROSITE" id="PS50404">
    <property type="entry name" value="GST_NTER"/>
    <property type="match status" value="1"/>
</dbReference>
<dbReference type="InterPro" id="IPR004046">
    <property type="entry name" value="GST_C"/>
</dbReference>
<evidence type="ECO:0000313" key="5">
    <source>
        <dbReference type="EMBL" id="RDH30492.1"/>
    </source>
</evidence>
<keyword evidence="6" id="KW-1185">Reference proteome</keyword>
<dbReference type="Pfam" id="PF00043">
    <property type="entry name" value="GST_C"/>
    <property type="match status" value="1"/>
</dbReference>
<dbReference type="InterPro" id="IPR040079">
    <property type="entry name" value="Glutathione_S-Trfase"/>
</dbReference>
<dbReference type="PANTHER" id="PTHR44051:SF8">
    <property type="entry name" value="GLUTATHIONE S-TRANSFERASE GSTA"/>
    <property type="match status" value="1"/>
</dbReference>
<organism evidence="5 6">
    <name type="scientific">Aspergillus welwitschiae</name>
    <dbReference type="NCBI Taxonomy" id="1341132"/>
    <lineage>
        <taxon>Eukaryota</taxon>
        <taxon>Fungi</taxon>
        <taxon>Dikarya</taxon>
        <taxon>Ascomycota</taxon>
        <taxon>Pezizomycotina</taxon>
        <taxon>Eurotiomycetes</taxon>
        <taxon>Eurotiomycetidae</taxon>
        <taxon>Eurotiales</taxon>
        <taxon>Aspergillaceae</taxon>
        <taxon>Aspergillus</taxon>
        <taxon>Aspergillus subgen. Circumdati</taxon>
    </lineage>
</organism>
<reference evidence="5 6" key="1">
    <citation type="submission" date="2018-07" db="EMBL/GenBank/DDBJ databases">
        <title>The genomes of Aspergillus section Nigri reveals drivers in fungal speciation.</title>
        <authorList>
            <consortium name="DOE Joint Genome Institute"/>
            <person name="Vesth T.C."/>
            <person name="Nybo J."/>
            <person name="Theobald S."/>
            <person name="Brandl J."/>
            <person name="Frisvad J.C."/>
            <person name="Nielsen K.F."/>
            <person name="Lyhne E.K."/>
            <person name="Kogle M.E."/>
            <person name="Kuo A."/>
            <person name="Riley R."/>
            <person name="Clum A."/>
            <person name="Nolan M."/>
            <person name="Lipzen A."/>
            <person name="Salamov A."/>
            <person name="Henrissat B."/>
            <person name="Wiebenga A."/>
            <person name="De vries R.P."/>
            <person name="Grigoriev I.V."/>
            <person name="Mortensen U.H."/>
            <person name="Andersen M.R."/>
            <person name="Baker S.E."/>
        </authorList>
    </citation>
    <scope>NUCLEOTIDE SEQUENCE [LARGE SCALE GENOMIC DNA]</scope>
    <source>
        <strain evidence="5 6">CBS 139.54b</strain>
    </source>
</reference>
<dbReference type="EMBL" id="KZ852060">
    <property type="protein sequence ID" value="RDH30492.1"/>
    <property type="molecule type" value="Genomic_DNA"/>
</dbReference>
<dbReference type="SUPFAM" id="SSF52833">
    <property type="entry name" value="Thioredoxin-like"/>
    <property type="match status" value="1"/>
</dbReference>
<dbReference type="RefSeq" id="XP_026623514.1">
    <property type="nucleotide sequence ID" value="XM_026767211.1"/>
</dbReference>
<evidence type="ECO:0000259" key="3">
    <source>
        <dbReference type="PROSITE" id="PS50404"/>
    </source>
</evidence>
<dbReference type="GO" id="GO:0016740">
    <property type="term" value="F:transferase activity"/>
    <property type="evidence" value="ECO:0007669"/>
    <property type="project" value="UniProtKB-KW"/>
</dbReference>
<feature type="domain" description="GST N-terminal" evidence="3">
    <location>
        <begin position="70"/>
        <end position="156"/>
    </location>
</feature>
<dbReference type="CDD" id="cd03048">
    <property type="entry name" value="GST_N_Ure2p_like"/>
    <property type="match status" value="1"/>
</dbReference>
<dbReference type="Proteomes" id="UP000253729">
    <property type="component" value="Unassembled WGS sequence"/>
</dbReference>
<dbReference type="GeneID" id="38135567"/>
<dbReference type="STRING" id="1341132.A0A3F3PUS6"/>
<dbReference type="Gene3D" id="1.20.1050.10">
    <property type="match status" value="1"/>
</dbReference>
<dbReference type="PANTHER" id="PTHR44051">
    <property type="entry name" value="GLUTATHIONE S-TRANSFERASE-RELATED"/>
    <property type="match status" value="1"/>
</dbReference>
<dbReference type="Gene3D" id="3.40.30.10">
    <property type="entry name" value="Glutaredoxin"/>
    <property type="match status" value="1"/>
</dbReference>
<dbReference type="FunFam" id="3.40.30.10:FF:000172">
    <property type="entry name" value="Glutathione S-transferase GstA"/>
    <property type="match status" value="1"/>
</dbReference>
<sequence length="317" mass="35539">MSGVRVGSRGLFNARCCRRSASSFVSSPSSSIYLHSFFGSRSPSVQSRVHLLSSSTSSLYSTATAATMSRPDITLYTAQTPNGIKISIALEELGLPYKVEKIDITKNTQKEPWFLEINPNGRIPALTDTFTDGSKIRLFESGSILTYLAEQYDKDHKISYPQGTREYYEQNSWLYFQNAGVGPMQGQANHFHRYAPERIEYGVNRYINETRRLYSVLDAHLAKSKSGYLVGDHVSIADISHWGWVAAAGWAGIDIEEFPNLKAWEERMAAREGVEKGRHVPSPHTIKELLKDKAKAEKIAEESKGWIQQGMKADAKH</sequence>
<gene>
    <name evidence="5" type="ORF">BDQ94DRAFT_148547</name>
</gene>